<feature type="compositionally biased region" description="Basic and acidic residues" evidence="1">
    <location>
        <begin position="14"/>
        <end position="27"/>
    </location>
</feature>
<evidence type="ECO:0000256" key="1">
    <source>
        <dbReference type="SAM" id="MobiDB-lite"/>
    </source>
</evidence>
<accession>A0A2M4AKT0</accession>
<feature type="compositionally biased region" description="Low complexity" evidence="1">
    <location>
        <begin position="212"/>
        <end position="222"/>
    </location>
</feature>
<organism evidence="2">
    <name type="scientific">Anopheles triannulatus</name>
    <dbReference type="NCBI Taxonomy" id="58253"/>
    <lineage>
        <taxon>Eukaryota</taxon>
        <taxon>Metazoa</taxon>
        <taxon>Ecdysozoa</taxon>
        <taxon>Arthropoda</taxon>
        <taxon>Hexapoda</taxon>
        <taxon>Insecta</taxon>
        <taxon>Pterygota</taxon>
        <taxon>Neoptera</taxon>
        <taxon>Endopterygota</taxon>
        <taxon>Diptera</taxon>
        <taxon>Nematocera</taxon>
        <taxon>Culicoidea</taxon>
        <taxon>Culicidae</taxon>
        <taxon>Anophelinae</taxon>
        <taxon>Anopheles</taxon>
    </lineage>
</organism>
<feature type="compositionally biased region" description="Polar residues" evidence="1">
    <location>
        <begin position="186"/>
        <end position="200"/>
    </location>
</feature>
<name>A0A2M4AKT0_9DIPT</name>
<dbReference type="EMBL" id="GGFK01008069">
    <property type="protein sequence ID" value="MBW41390.1"/>
    <property type="molecule type" value="Transcribed_RNA"/>
</dbReference>
<proteinExistence type="predicted"/>
<evidence type="ECO:0000313" key="2">
    <source>
        <dbReference type="EMBL" id="MBW41390.1"/>
    </source>
</evidence>
<feature type="compositionally biased region" description="Basic and acidic residues" evidence="1">
    <location>
        <begin position="74"/>
        <end position="86"/>
    </location>
</feature>
<sequence>MRDLPKSTAHVVKKSSEIVRPSGDRRQPGGRSGQVSEEEEKNAVPRTQQPVVTPPPPPPQALFVSANTIPGRPYHGDSVRLSKTCKDVAASSSRSRKLDVGHYPSTSAGGGTVADSRDTTSGGGSLRGTGSPQSLLSTASEDEEILEFISNEINVSDEQTASSGSSSSSSDSESSSESFSEDDEMVTSTELQGSKGQQVTGGRLSSCEPDDTTTGRTTGGVTINQSQIAFSSAPAPFTAPVGPAEMMKIATPEEERSRIPRFKKGPTTTTTSIGQGKVSLSLSLALLGTTPGSNGNVFVAGTLRT</sequence>
<feature type="region of interest" description="Disordered" evidence="1">
    <location>
        <begin position="1"/>
        <end position="226"/>
    </location>
</feature>
<protein>
    <submittedName>
        <fullName evidence="2">Uncharacterized protein</fullName>
    </submittedName>
</protein>
<feature type="region of interest" description="Disordered" evidence="1">
    <location>
        <begin position="252"/>
        <end position="272"/>
    </location>
</feature>
<feature type="compositionally biased region" description="Low complexity" evidence="1">
    <location>
        <begin position="156"/>
        <end position="178"/>
    </location>
</feature>
<reference evidence="2" key="1">
    <citation type="submission" date="2018-01" db="EMBL/GenBank/DDBJ databases">
        <title>An insight into the sialome of Amazonian anophelines.</title>
        <authorList>
            <person name="Ribeiro J.M."/>
            <person name="Scarpassa V."/>
            <person name="Calvo E."/>
        </authorList>
    </citation>
    <scope>NUCLEOTIDE SEQUENCE</scope>
    <source>
        <tissue evidence="2">Salivary glands</tissue>
    </source>
</reference>
<dbReference type="AlphaFoldDB" id="A0A2M4AKT0"/>